<comment type="caution">
    <text evidence="6">The sequence shown here is derived from an EMBL/GenBank/DDBJ whole genome shotgun (WGS) entry which is preliminary data.</text>
</comment>
<gene>
    <name evidence="6" type="ORF">HC031_26000</name>
</gene>
<dbReference type="InterPro" id="IPR000847">
    <property type="entry name" value="LysR_HTH_N"/>
</dbReference>
<dbReference type="EMBL" id="JAATVY010000026">
    <property type="protein sequence ID" value="NJC73145.1"/>
    <property type="molecule type" value="Genomic_DNA"/>
</dbReference>
<dbReference type="PANTHER" id="PTHR30126:SF39">
    <property type="entry name" value="HTH-TYPE TRANSCRIPTIONAL REGULATOR CYSL"/>
    <property type="match status" value="1"/>
</dbReference>
<evidence type="ECO:0000259" key="5">
    <source>
        <dbReference type="PROSITE" id="PS50931"/>
    </source>
</evidence>
<keyword evidence="3" id="KW-0238">DNA-binding</keyword>
<protein>
    <submittedName>
        <fullName evidence="6">LysR family transcriptional regulator</fullName>
    </submittedName>
</protein>
<dbReference type="PRINTS" id="PR00039">
    <property type="entry name" value="HTHLYSR"/>
</dbReference>
<dbReference type="InterPro" id="IPR036390">
    <property type="entry name" value="WH_DNA-bd_sf"/>
</dbReference>
<dbReference type="SUPFAM" id="SSF53850">
    <property type="entry name" value="Periplasmic binding protein-like II"/>
    <property type="match status" value="1"/>
</dbReference>
<evidence type="ECO:0000256" key="4">
    <source>
        <dbReference type="ARBA" id="ARBA00023163"/>
    </source>
</evidence>
<proteinExistence type="inferred from homology"/>
<dbReference type="Pfam" id="PF00126">
    <property type="entry name" value="HTH_1"/>
    <property type="match status" value="1"/>
</dbReference>
<reference evidence="6 7" key="1">
    <citation type="submission" date="2020-03" db="EMBL/GenBank/DDBJ databases">
        <title>WGS of the type strain of Planosporangium spp.</title>
        <authorList>
            <person name="Thawai C."/>
        </authorList>
    </citation>
    <scope>NUCLEOTIDE SEQUENCE [LARGE SCALE GENOMIC DNA]</scope>
    <source>
        <strain evidence="6 7">TBRC 5610</strain>
    </source>
</reference>
<dbReference type="PROSITE" id="PS50931">
    <property type="entry name" value="HTH_LYSR"/>
    <property type="match status" value="1"/>
</dbReference>
<comment type="similarity">
    <text evidence="1">Belongs to the LysR transcriptional regulatory family.</text>
</comment>
<dbReference type="Proteomes" id="UP000722989">
    <property type="component" value="Unassembled WGS sequence"/>
</dbReference>
<dbReference type="RefSeq" id="WP_167928056.1">
    <property type="nucleotide sequence ID" value="NZ_JAATVY010000026.1"/>
</dbReference>
<evidence type="ECO:0000313" key="6">
    <source>
        <dbReference type="EMBL" id="NJC73145.1"/>
    </source>
</evidence>
<evidence type="ECO:0000256" key="3">
    <source>
        <dbReference type="ARBA" id="ARBA00023125"/>
    </source>
</evidence>
<dbReference type="Gene3D" id="1.10.10.10">
    <property type="entry name" value="Winged helix-like DNA-binding domain superfamily/Winged helix DNA-binding domain"/>
    <property type="match status" value="1"/>
</dbReference>
<evidence type="ECO:0000256" key="1">
    <source>
        <dbReference type="ARBA" id="ARBA00009437"/>
    </source>
</evidence>
<keyword evidence="4" id="KW-0804">Transcription</keyword>
<evidence type="ECO:0000313" key="7">
    <source>
        <dbReference type="Proteomes" id="UP000722989"/>
    </source>
</evidence>
<organism evidence="6 7">
    <name type="scientific">Planosporangium thailandense</name>
    <dbReference type="NCBI Taxonomy" id="765197"/>
    <lineage>
        <taxon>Bacteria</taxon>
        <taxon>Bacillati</taxon>
        <taxon>Actinomycetota</taxon>
        <taxon>Actinomycetes</taxon>
        <taxon>Micromonosporales</taxon>
        <taxon>Micromonosporaceae</taxon>
        <taxon>Planosporangium</taxon>
    </lineage>
</organism>
<feature type="domain" description="HTH lysR-type" evidence="5">
    <location>
        <begin position="10"/>
        <end position="66"/>
    </location>
</feature>
<keyword evidence="7" id="KW-1185">Reference proteome</keyword>
<accession>A0ABX0Y6U1</accession>
<dbReference type="InterPro" id="IPR005119">
    <property type="entry name" value="LysR_subst-bd"/>
</dbReference>
<sequence>MAPPRLAAADLTALRLLVDTVDTGSVSAAARAARIAQPSASEALHRLERRLGLTLLVRTPQGSRPTPAAQRLVGLARQALTALDAVAAEAAALQAAERQEVRVAASYTIAEYVLPALLPGAGDLTVALSVVNSDEVLTRVRGHEADVGFIEGPLDVTGLRVRRIARDELVVVVAPRHPWARLDEPLPAATLARTPLLLREPESGTRRTYERALAGLGLTPAAPLGVLTSTEALKAAVRAEVGGTVLSRLAVAADVPAGTLVEVPVAGLDLGRDLRAVWLPGRLTPLAASFARATVSPGASDEAPVSSD</sequence>
<evidence type="ECO:0000256" key="2">
    <source>
        <dbReference type="ARBA" id="ARBA00023015"/>
    </source>
</evidence>
<dbReference type="SUPFAM" id="SSF46785">
    <property type="entry name" value="Winged helix' DNA-binding domain"/>
    <property type="match status" value="1"/>
</dbReference>
<dbReference type="Pfam" id="PF03466">
    <property type="entry name" value="LysR_substrate"/>
    <property type="match status" value="1"/>
</dbReference>
<keyword evidence="2" id="KW-0805">Transcription regulation</keyword>
<dbReference type="PANTHER" id="PTHR30126">
    <property type="entry name" value="HTH-TYPE TRANSCRIPTIONAL REGULATOR"/>
    <property type="match status" value="1"/>
</dbReference>
<name>A0ABX0Y6U1_9ACTN</name>
<dbReference type="InterPro" id="IPR036388">
    <property type="entry name" value="WH-like_DNA-bd_sf"/>
</dbReference>
<dbReference type="Gene3D" id="3.40.190.10">
    <property type="entry name" value="Periplasmic binding protein-like II"/>
    <property type="match status" value="2"/>
</dbReference>